<organism evidence="1">
    <name type="scientific">Bradyrhizobium sp. LLZ17</name>
    <dbReference type="NCBI Taxonomy" id="3239388"/>
    <lineage>
        <taxon>Bacteria</taxon>
        <taxon>Pseudomonadati</taxon>
        <taxon>Pseudomonadota</taxon>
        <taxon>Alphaproteobacteria</taxon>
        <taxon>Hyphomicrobiales</taxon>
        <taxon>Nitrobacteraceae</taxon>
        <taxon>Bradyrhizobium</taxon>
    </lineage>
</organism>
<proteinExistence type="predicted"/>
<gene>
    <name evidence="1" type="ORF">AB8Z38_29340</name>
</gene>
<dbReference type="AlphaFoldDB" id="A0AB39XFM0"/>
<dbReference type="RefSeq" id="WP_369721141.1">
    <property type="nucleotide sequence ID" value="NZ_CP165734.1"/>
</dbReference>
<protein>
    <submittedName>
        <fullName evidence="1">Uncharacterized protein</fullName>
    </submittedName>
</protein>
<reference evidence="1" key="1">
    <citation type="submission" date="2024-08" db="EMBL/GenBank/DDBJ databases">
        <authorList>
            <person name="Chaddad Z."/>
            <person name="Lamrabet M."/>
            <person name="Bouhnik O."/>
            <person name="Alami S."/>
            <person name="Wipf D."/>
            <person name="Courty P.E."/>
            <person name="Missbah El Idrissi M."/>
        </authorList>
    </citation>
    <scope>NUCLEOTIDE SEQUENCE</scope>
    <source>
        <strain evidence="1">LLZ17</strain>
    </source>
</reference>
<name>A0AB39XFM0_9BRAD</name>
<evidence type="ECO:0000313" key="1">
    <source>
        <dbReference type="EMBL" id="XDV56700.1"/>
    </source>
</evidence>
<accession>A0AB39XFM0</accession>
<dbReference type="EMBL" id="CP165734">
    <property type="protein sequence ID" value="XDV56700.1"/>
    <property type="molecule type" value="Genomic_DNA"/>
</dbReference>
<sequence>MADLLRKQPRTTLAGPLNRSSWRFLVSLVNDGISDMPDSASSWPSARMKKWAADEKNAMDLRQHSTICK</sequence>